<dbReference type="InterPro" id="IPR044303">
    <property type="entry name" value="ZAT1/4/9"/>
</dbReference>
<reference evidence="4" key="1">
    <citation type="submission" date="2025-08" db="UniProtKB">
        <authorList>
            <consortium name="RefSeq"/>
        </authorList>
    </citation>
    <scope>IDENTIFICATION</scope>
    <source>
        <tissue evidence="4">Fruit stalk</tissue>
    </source>
</reference>
<sequence>MEEKHRICKICNRRFANGKAMVRLITCSNLMDLSMNFLARLSFPLEDPNDFVTAHHLTRDKWPLEEVQKAEFLDDGGWDMDLDDDEDNPRTKYKCKTCDKSFKSPQALGGHKASHKNNRAFTVEERKEDKGKESGGDYQIHQQRIFECPFCDKVFQSGQALGGHKKVHFSYLSVAHSKMSKTSSSTVQLFDLNLPASEDDDHDVVILVENSMASADGEM</sequence>
<dbReference type="PROSITE" id="PS00028">
    <property type="entry name" value="ZINC_FINGER_C2H2_1"/>
    <property type="match status" value="2"/>
</dbReference>
<gene>
    <name evidence="4" type="primary">LOC111318149</name>
</gene>
<dbReference type="Pfam" id="PF13912">
    <property type="entry name" value="zf-C2H2_6"/>
    <property type="match status" value="2"/>
</dbReference>
<dbReference type="PANTHER" id="PTHR46326">
    <property type="entry name" value="ZINC FINGER PROTEIN ZAT1-RELATED"/>
    <property type="match status" value="1"/>
</dbReference>
<dbReference type="Proteomes" id="UP000515121">
    <property type="component" value="Unplaced"/>
</dbReference>
<name>A0A6P6BHJ6_DURZI</name>
<keyword evidence="1" id="KW-0863">Zinc-finger</keyword>
<dbReference type="InterPro" id="IPR036236">
    <property type="entry name" value="Znf_C2H2_sf"/>
</dbReference>
<keyword evidence="1" id="KW-0479">Metal-binding</keyword>
<keyword evidence="3" id="KW-1185">Reference proteome</keyword>
<protein>
    <submittedName>
        <fullName evidence="4">Zinc finger protein ZAT4-like</fullName>
    </submittedName>
</protein>
<dbReference type="AlphaFoldDB" id="A0A6P6BHJ6"/>
<feature type="domain" description="C2H2-type" evidence="2">
    <location>
        <begin position="146"/>
        <end position="168"/>
    </location>
</feature>
<dbReference type="OrthoDB" id="654211at2759"/>
<dbReference type="GeneID" id="111318149"/>
<evidence type="ECO:0000256" key="1">
    <source>
        <dbReference type="PROSITE-ProRule" id="PRU00042"/>
    </source>
</evidence>
<dbReference type="SMART" id="SM00355">
    <property type="entry name" value="ZnF_C2H2"/>
    <property type="match status" value="2"/>
</dbReference>
<dbReference type="GO" id="GO:0008270">
    <property type="term" value="F:zinc ion binding"/>
    <property type="evidence" value="ECO:0007669"/>
    <property type="project" value="UniProtKB-KW"/>
</dbReference>
<dbReference type="Gene3D" id="3.30.160.60">
    <property type="entry name" value="Classic Zinc Finger"/>
    <property type="match status" value="1"/>
</dbReference>
<evidence type="ECO:0000259" key="2">
    <source>
        <dbReference type="PROSITE" id="PS50157"/>
    </source>
</evidence>
<keyword evidence="1" id="KW-0862">Zinc</keyword>
<dbReference type="KEGG" id="dzi:111318149"/>
<dbReference type="GO" id="GO:0006355">
    <property type="term" value="P:regulation of DNA-templated transcription"/>
    <property type="evidence" value="ECO:0007669"/>
    <property type="project" value="InterPro"/>
</dbReference>
<accession>A0A6P6BHJ6</accession>
<evidence type="ECO:0000313" key="4">
    <source>
        <dbReference type="RefSeq" id="XP_022776563.1"/>
    </source>
</evidence>
<dbReference type="SUPFAM" id="SSF57667">
    <property type="entry name" value="beta-beta-alpha zinc fingers"/>
    <property type="match status" value="1"/>
</dbReference>
<proteinExistence type="predicted"/>
<dbReference type="InterPro" id="IPR013087">
    <property type="entry name" value="Znf_C2H2_type"/>
</dbReference>
<dbReference type="PANTHER" id="PTHR46326:SF10">
    <property type="entry name" value="C2H2 AND C2HC ZINC FINGER PROTEIN"/>
    <property type="match status" value="1"/>
</dbReference>
<feature type="domain" description="C2H2-type" evidence="2">
    <location>
        <begin position="93"/>
        <end position="120"/>
    </location>
</feature>
<dbReference type="RefSeq" id="XP_022776563.1">
    <property type="nucleotide sequence ID" value="XM_022920828.1"/>
</dbReference>
<organism evidence="3 4">
    <name type="scientific">Durio zibethinus</name>
    <name type="common">Durian</name>
    <dbReference type="NCBI Taxonomy" id="66656"/>
    <lineage>
        <taxon>Eukaryota</taxon>
        <taxon>Viridiplantae</taxon>
        <taxon>Streptophyta</taxon>
        <taxon>Embryophyta</taxon>
        <taxon>Tracheophyta</taxon>
        <taxon>Spermatophyta</taxon>
        <taxon>Magnoliopsida</taxon>
        <taxon>eudicotyledons</taxon>
        <taxon>Gunneridae</taxon>
        <taxon>Pentapetalae</taxon>
        <taxon>rosids</taxon>
        <taxon>malvids</taxon>
        <taxon>Malvales</taxon>
        <taxon>Malvaceae</taxon>
        <taxon>Helicteroideae</taxon>
        <taxon>Durio</taxon>
    </lineage>
</organism>
<evidence type="ECO:0000313" key="3">
    <source>
        <dbReference type="Proteomes" id="UP000515121"/>
    </source>
</evidence>
<dbReference type="PROSITE" id="PS50157">
    <property type="entry name" value="ZINC_FINGER_C2H2_2"/>
    <property type="match status" value="2"/>
</dbReference>